<name>A0ACB0I8C7_TRIPR</name>
<sequence length="132" mass="15332">MSRAFDDVKSVNDSKELWKLIVRLKDIWTVTNGGKEHLEFLILDKQGDQIQVLLPSKICPMWKTSLKEGKTYVMKNFKVHKNDLFVMSRVHPFKLVFVGGNRGSKITLLSMPDIHHYKLHFKSFPQIMAGNF</sequence>
<gene>
    <name evidence="1" type="ORF">MILVUS5_LOCUS612</name>
</gene>
<keyword evidence="2" id="KW-1185">Reference proteome</keyword>
<evidence type="ECO:0000313" key="2">
    <source>
        <dbReference type="Proteomes" id="UP001177021"/>
    </source>
</evidence>
<protein>
    <submittedName>
        <fullName evidence="1">Uncharacterized protein</fullName>
    </submittedName>
</protein>
<organism evidence="1 2">
    <name type="scientific">Trifolium pratense</name>
    <name type="common">Red clover</name>
    <dbReference type="NCBI Taxonomy" id="57577"/>
    <lineage>
        <taxon>Eukaryota</taxon>
        <taxon>Viridiplantae</taxon>
        <taxon>Streptophyta</taxon>
        <taxon>Embryophyta</taxon>
        <taxon>Tracheophyta</taxon>
        <taxon>Spermatophyta</taxon>
        <taxon>Magnoliopsida</taxon>
        <taxon>eudicotyledons</taxon>
        <taxon>Gunneridae</taxon>
        <taxon>Pentapetalae</taxon>
        <taxon>rosids</taxon>
        <taxon>fabids</taxon>
        <taxon>Fabales</taxon>
        <taxon>Fabaceae</taxon>
        <taxon>Papilionoideae</taxon>
        <taxon>50 kb inversion clade</taxon>
        <taxon>NPAAA clade</taxon>
        <taxon>Hologalegina</taxon>
        <taxon>IRL clade</taxon>
        <taxon>Trifolieae</taxon>
        <taxon>Trifolium</taxon>
    </lineage>
</organism>
<proteinExistence type="predicted"/>
<dbReference type="Proteomes" id="UP001177021">
    <property type="component" value="Unassembled WGS sequence"/>
</dbReference>
<reference evidence="1" key="1">
    <citation type="submission" date="2023-10" db="EMBL/GenBank/DDBJ databases">
        <authorList>
            <person name="Rodriguez Cubillos JULIANA M."/>
            <person name="De Vega J."/>
        </authorList>
    </citation>
    <scope>NUCLEOTIDE SEQUENCE</scope>
</reference>
<evidence type="ECO:0000313" key="1">
    <source>
        <dbReference type="EMBL" id="CAJ2628354.1"/>
    </source>
</evidence>
<dbReference type="EMBL" id="CASHSV030000001">
    <property type="protein sequence ID" value="CAJ2628354.1"/>
    <property type="molecule type" value="Genomic_DNA"/>
</dbReference>
<comment type="caution">
    <text evidence="1">The sequence shown here is derived from an EMBL/GenBank/DDBJ whole genome shotgun (WGS) entry which is preliminary data.</text>
</comment>
<accession>A0ACB0I8C7</accession>